<dbReference type="Proteomes" id="UP000252631">
    <property type="component" value="Unassembled WGS sequence"/>
</dbReference>
<reference evidence="1 8" key="2">
    <citation type="submission" date="2018-07" db="EMBL/GenBank/DDBJ databases">
        <title>Genomic Encyclopedia of Archaeal and Bacterial Type Strains, Phase II (KMG-II): from individual species to whole genera.</title>
        <authorList>
            <person name="Goeker M."/>
        </authorList>
    </citation>
    <scope>NUCLEOTIDE SEQUENCE [LARGE SCALE GENOMIC DNA]</scope>
    <source>
        <strain evidence="1 8">JA575</strain>
    </source>
</reference>
<evidence type="ECO:0000313" key="3">
    <source>
        <dbReference type="EMBL" id="RED28064.1"/>
    </source>
</evidence>
<dbReference type="AlphaFoldDB" id="A0A336K5V7"/>
<dbReference type="EMBL" id="QRDT01000043">
    <property type="protein sequence ID" value="RED21903.1"/>
    <property type="molecule type" value="Genomic_DNA"/>
</dbReference>
<evidence type="ECO:0000313" key="6">
    <source>
        <dbReference type="EMBL" id="SSW93593.1"/>
    </source>
</evidence>
<evidence type="ECO:0008006" key="9">
    <source>
        <dbReference type="Google" id="ProtNLM"/>
    </source>
</evidence>
<dbReference type="EMBL" id="UFQQ01000024">
    <property type="protein sequence ID" value="SSW92794.1"/>
    <property type="molecule type" value="Genomic_DNA"/>
</dbReference>
<sequence length="41" mass="4397">TLTARGKPHKLALVACARKLIIFINTVVARGTPWIAKSAPI</sequence>
<dbReference type="EMBL" id="UFQQ01000041">
    <property type="protein sequence ID" value="SSW93511.1"/>
    <property type="molecule type" value="Genomic_DNA"/>
</dbReference>
<evidence type="ECO:0000313" key="5">
    <source>
        <dbReference type="EMBL" id="SSW93511.1"/>
    </source>
</evidence>
<evidence type="ECO:0000313" key="4">
    <source>
        <dbReference type="EMBL" id="SSW92794.1"/>
    </source>
</evidence>
<accession>A0A336K5V7</accession>
<dbReference type="EMBL" id="QRDT01000041">
    <property type="protein sequence ID" value="RED22373.1"/>
    <property type="molecule type" value="Genomic_DNA"/>
</dbReference>
<evidence type="ECO:0000313" key="8">
    <source>
        <dbReference type="Proteomes" id="UP000256343"/>
    </source>
</evidence>
<dbReference type="EMBL" id="UFQQ01000043">
    <property type="protein sequence ID" value="SSW93593.1"/>
    <property type="molecule type" value="Genomic_DNA"/>
</dbReference>
<feature type="non-terminal residue" evidence="5">
    <location>
        <position position="1"/>
    </location>
</feature>
<name>A0A336K5V7_9BRAD</name>
<organism evidence="5 7">
    <name type="scientific">Rhodopseudomonas pentothenatexigens</name>
    <dbReference type="NCBI Taxonomy" id="999699"/>
    <lineage>
        <taxon>Bacteria</taxon>
        <taxon>Pseudomonadati</taxon>
        <taxon>Pseudomonadota</taxon>
        <taxon>Alphaproteobacteria</taxon>
        <taxon>Hyphomicrobiales</taxon>
        <taxon>Nitrobacteraceae</taxon>
        <taxon>Rhodopseudomonas</taxon>
    </lineage>
</organism>
<reference evidence="5 7" key="1">
    <citation type="submission" date="2017-08" db="EMBL/GenBank/DDBJ databases">
        <authorList>
            <person name="de Groot N.N."/>
        </authorList>
    </citation>
    <scope>NUCLEOTIDE SEQUENCE [LARGE SCALE GENOMIC DNA]</scope>
    <source>
        <strain evidence="5 7">JA575</strain>
    </source>
</reference>
<gene>
    <name evidence="3" type="ORF">BJ125_12470</name>
    <name evidence="2" type="ORF">BJ125_1411</name>
    <name evidence="1" type="ORF">BJ125_14326</name>
    <name evidence="4" type="ORF">SAMN05892882_12470</name>
    <name evidence="5" type="ORF">SAMN05892882_1411</name>
    <name evidence="6" type="ORF">SAMN05892882_14326</name>
</gene>
<evidence type="ECO:0000313" key="2">
    <source>
        <dbReference type="EMBL" id="RED22373.1"/>
    </source>
</evidence>
<protein>
    <recommendedName>
        <fullName evidence="9">IS110 family transposase</fullName>
    </recommendedName>
</protein>
<evidence type="ECO:0000313" key="7">
    <source>
        <dbReference type="Proteomes" id="UP000252631"/>
    </source>
</evidence>
<keyword evidence="8" id="KW-1185">Reference proteome</keyword>
<dbReference type="Proteomes" id="UP000256343">
    <property type="component" value="Unassembled WGS sequence"/>
</dbReference>
<proteinExistence type="predicted"/>
<evidence type="ECO:0000313" key="1">
    <source>
        <dbReference type="EMBL" id="RED21903.1"/>
    </source>
</evidence>
<dbReference type="EMBL" id="QRDT01000024">
    <property type="protein sequence ID" value="RED28064.1"/>
    <property type="molecule type" value="Genomic_DNA"/>
</dbReference>